<dbReference type="OrthoDB" id="341486at2759"/>
<dbReference type="Proteomes" id="UP000717328">
    <property type="component" value="Unassembled WGS sequence"/>
</dbReference>
<dbReference type="InterPro" id="IPR037593">
    <property type="entry name" value="MIOS/Sea4"/>
</dbReference>
<dbReference type="InterPro" id="IPR015943">
    <property type="entry name" value="WD40/YVTN_repeat-like_dom_sf"/>
</dbReference>
<reference evidence="2" key="1">
    <citation type="submission" date="2021-02" db="EMBL/GenBank/DDBJ databases">
        <authorList>
            <person name="Nieuwenhuis M."/>
            <person name="Van De Peppel L.J.J."/>
        </authorList>
    </citation>
    <scope>NUCLEOTIDE SEQUENCE</scope>
    <source>
        <strain evidence="2">D49</strain>
    </source>
</reference>
<proteinExistence type="predicted"/>
<feature type="region of interest" description="Disordered" evidence="1">
    <location>
        <begin position="1"/>
        <end position="34"/>
    </location>
</feature>
<feature type="region of interest" description="Disordered" evidence="1">
    <location>
        <begin position="317"/>
        <end position="446"/>
    </location>
</feature>
<keyword evidence="3" id="KW-1185">Reference proteome</keyword>
<dbReference type="InterPro" id="IPR036322">
    <property type="entry name" value="WD40_repeat_dom_sf"/>
</dbReference>
<accession>A0A9P7K553</accession>
<dbReference type="EMBL" id="JABCKI010005752">
    <property type="protein sequence ID" value="KAG5638636.1"/>
    <property type="molecule type" value="Genomic_DNA"/>
</dbReference>
<dbReference type="SUPFAM" id="SSF50978">
    <property type="entry name" value="WD40 repeat-like"/>
    <property type="match status" value="1"/>
</dbReference>
<dbReference type="PANTHER" id="PTHR16453:SF9">
    <property type="entry name" value="GATOR COMPLEX PROTEIN MIOS"/>
    <property type="match status" value="1"/>
</dbReference>
<sequence>MLSINADQPSNHATVTSKRLPNPHIPQGDVGRGADPRILQQHASTETVSTVCFLPKSTHLLLAGISHRWLRLFDLRSPVPPTTNVSSKIQGIATDPFDPHRIACFGEGTVTLWDARRLQVPVLSFGERDASADGAHLRPNSIVAGVEFSSTRRGMLASLERDALYVRFWDILGAHAQSHDGEPSDEVKSSRDLGRGPAPGRKPWANLPWPSGSNAHQQVSASAKQQDPQTSIVLFDTRRTKSFPRPIASFALAPSPSQHPLTTNVMVVNKEGDLELYAIHDTPKPAVWSARGDLAVAAGLSYRILEGSHEVDAADDTQSSFLGNSHSATPGTGHHSRSREESILPGQQKSVASSNGTGKSGPVIPPPPQGKNTHLPLFGRGDEDGFPALGGSSSNLTAARPVAVSGNSTSGLTAHGASSSRKGRSDTHGEGGSRAPSISTSRVRRGSGARGIQLVMECDISMVMRKRALRGYGLSDPQHNMEIVRECDPSHSHRGTDMLIDLWAWIYHSHGYLSVPNSVLHGYDFGYQGLIGVWEGFAPLPAPANIDPGLGAMSSYFDIPPYHDGRRSHGPMDEFHGNFHAALGALVARRTGDRSWKPTIMTTKGLQRQICLQLVGWSLREDEMANTLAR</sequence>
<dbReference type="GO" id="GO:0005737">
    <property type="term" value="C:cytoplasm"/>
    <property type="evidence" value="ECO:0007669"/>
    <property type="project" value="TreeGrafter"/>
</dbReference>
<feature type="compositionally biased region" description="Polar residues" evidence="1">
    <location>
        <begin position="1"/>
        <end position="19"/>
    </location>
</feature>
<evidence type="ECO:0000256" key="1">
    <source>
        <dbReference type="SAM" id="MobiDB-lite"/>
    </source>
</evidence>
<feature type="region of interest" description="Disordered" evidence="1">
    <location>
        <begin position="177"/>
        <end position="231"/>
    </location>
</feature>
<dbReference type="Pfam" id="PF21720">
    <property type="entry name" value="MIOS_WD40"/>
    <property type="match status" value="1"/>
</dbReference>
<protein>
    <submittedName>
        <fullName evidence="2">Uncharacterized protein</fullName>
    </submittedName>
</protein>
<feature type="compositionally biased region" description="Polar residues" evidence="1">
    <location>
        <begin position="317"/>
        <end position="330"/>
    </location>
</feature>
<dbReference type="Gene3D" id="2.130.10.10">
    <property type="entry name" value="YVTN repeat-like/Quinoprotein amine dehydrogenase"/>
    <property type="match status" value="1"/>
</dbReference>
<reference evidence="2" key="2">
    <citation type="submission" date="2021-10" db="EMBL/GenBank/DDBJ databases">
        <title>Phylogenomics reveals ancestral predisposition of the termite-cultivated fungus Termitomyces towards a domesticated lifestyle.</title>
        <authorList>
            <person name="Auxier B."/>
            <person name="Grum-Grzhimaylo A."/>
            <person name="Cardenas M.E."/>
            <person name="Lodge J.D."/>
            <person name="Laessoe T."/>
            <person name="Pedersen O."/>
            <person name="Smith M.E."/>
            <person name="Kuyper T.W."/>
            <person name="Franco-Molano E.A."/>
            <person name="Baroni T.J."/>
            <person name="Aanen D.K."/>
        </authorList>
    </citation>
    <scope>NUCLEOTIDE SEQUENCE</scope>
    <source>
        <strain evidence="2">D49</strain>
    </source>
</reference>
<dbReference type="GO" id="GO:1904263">
    <property type="term" value="P:positive regulation of TORC1 signaling"/>
    <property type="evidence" value="ECO:0007669"/>
    <property type="project" value="TreeGrafter"/>
</dbReference>
<dbReference type="AlphaFoldDB" id="A0A9P7K553"/>
<dbReference type="PANTHER" id="PTHR16453">
    <property type="entry name" value="WD40 DOMAIN-CONTAINING PROTEIN MIO FAMILY MEMBER"/>
    <property type="match status" value="1"/>
</dbReference>
<comment type="caution">
    <text evidence="2">The sequence shown here is derived from an EMBL/GenBank/DDBJ whole genome shotgun (WGS) entry which is preliminary data.</text>
</comment>
<name>A0A9P7K553_9AGAR</name>
<feature type="compositionally biased region" description="Polar residues" evidence="1">
    <location>
        <begin position="345"/>
        <end position="357"/>
    </location>
</feature>
<feature type="compositionally biased region" description="Polar residues" evidence="1">
    <location>
        <begin position="211"/>
        <end position="231"/>
    </location>
</feature>
<gene>
    <name evidence="2" type="ORF">H0H81_011355</name>
</gene>
<organism evidence="2 3">
    <name type="scientific">Sphagnurus paluster</name>
    <dbReference type="NCBI Taxonomy" id="117069"/>
    <lineage>
        <taxon>Eukaryota</taxon>
        <taxon>Fungi</taxon>
        <taxon>Dikarya</taxon>
        <taxon>Basidiomycota</taxon>
        <taxon>Agaricomycotina</taxon>
        <taxon>Agaricomycetes</taxon>
        <taxon>Agaricomycetidae</taxon>
        <taxon>Agaricales</taxon>
        <taxon>Tricholomatineae</taxon>
        <taxon>Lyophyllaceae</taxon>
        <taxon>Sphagnurus</taxon>
    </lineage>
</organism>
<feature type="compositionally biased region" description="Polar residues" evidence="1">
    <location>
        <begin position="405"/>
        <end position="420"/>
    </location>
</feature>
<evidence type="ECO:0000313" key="2">
    <source>
        <dbReference type="EMBL" id="KAG5638636.1"/>
    </source>
</evidence>
<evidence type="ECO:0000313" key="3">
    <source>
        <dbReference type="Proteomes" id="UP000717328"/>
    </source>
</evidence>
<feature type="compositionally biased region" description="Basic and acidic residues" evidence="1">
    <location>
        <begin position="177"/>
        <end position="194"/>
    </location>
</feature>